<evidence type="ECO:0000313" key="3">
    <source>
        <dbReference type="EMBL" id="CDT09925.1"/>
    </source>
</evidence>
<protein>
    <submittedName>
        <fullName evidence="3">Uncharacterized protein</fullName>
    </submittedName>
</protein>
<dbReference type="EMBL" id="LK932517">
    <property type="protein sequence ID" value="CDS87898.1"/>
    <property type="molecule type" value="Genomic_DNA"/>
</dbReference>
<name>A0A069AQV0_CLODI</name>
<sequence length="60" mass="7318">MKIFSILFNVYRDFVYNYKVFNGKIYLTFICYQKDLLNTTDSLITYNYINIIYVDSCIFK</sequence>
<evidence type="ECO:0000313" key="1">
    <source>
        <dbReference type="EMBL" id="CDS87212.1"/>
    </source>
</evidence>
<dbReference type="EMBL" id="LK932972">
    <property type="protein sequence ID" value="CDT09925.1"/>
    <property type="molecule type" value="Genomic_DNA"/>
</dbReference>
<dbReference type="EMBL" id="LK932401">
    <property type="protein sequence ID" value="CDS87212.1"/>
    <property type="molecule type" value="Genomic_DNA"/>
</dbReference>
<organism evidence="3">
    <name type="scientific">Clostridioides difficile</name>
    <name type="common">Peptoclostridium difficile</name>
    <dbReference type="NCBI Taxonomy" id="1496"/>
    <lineage>
        <taxon>Bacteria</taxon>
        <taxon>Bacillati</taxon>
        <taxon>Bacillota</taxon>
        <taxon>Clostridia</taxon>
        <taxon>Peptostreptococcales</taxon>
        <taxon>Peptostreptococcaceae</taxon>
        <taxon>Clostridioides</taxon>
    </lineage>
</organism>
<dbReference type="AlphaFoldDB" id="A0A069AQV0"/>
<reference evidence="3" key="1">
    <citation type="submission" date="2014-07" db="EMBL/GenBank/DDBJ databases">
        <authorList>
            <person name="Monot Marc"/>
        </authorList>
    </citation>
    <scope>NUCLEOTIDE SEQUENCE</scope>
    <source>
        <strain evidence="3">7032989</strain>
        <strain evidence="1">7032994</strain>
    </source>
</reference>
<proteinExistence type="predicted"/>
<gene>
    <name evidence="3" type="ORF">BN1095_310046</name>
    <name evidence="2" type="ORF">BN1096_630089</name>
    <name evidence="1" type="ORF">BN1097_620086</name>
</gene>
<dbReference type="RefSeq" id="WP_021373002.1">
    <property type="nucleotide sequence ID" value="NZ_MPEU01000014.1"/>
</dbReference>
<evidence type="ECO:0000313" key="2">
    <source>
        <dbReference type="EMBL" id="CDS87898.1"/>
    </source>
</evidence>
<accession>A0A069AQV0</accession>